<organism evidence="3 4">
    <name type="scientific">Gonapodya prolifera (strain JEL478)</name>
    <name type="common">Monoblepharis prolifera</name>
    <dbReference type="NCBI Taxonomy" id="1344416"/>
    <lineage>
        <taxon>Eukaryota</taxon>
        <taxon>Fungi</taxon>
        <taxon>Fungi incertae sedis</taxon>
        <taxon>Chytridiomycota</taxon>
        <taxon>Chytridiomycota incertae sedis</taxon>
        <taxon>Monoblepharidomycetes</taxon>
        <taxon>Monoblepharidales</taxon>
        <taxon>Gonapodyaceae</taxon>
        <taxon>Gonapodya</taxon>
    </lineage>
</organism>
<feature type="compositionally biased region" description="Gly residues" evidence="1">
    <location>
        <begin position="151"/>
        <end position="169"/>
    </location>
</feature>
<feature type="region of interest" description="Disordered" evidence="1">
    <location>
        <begin position="151"/>
        <end position="172"/>
    </location>
</feature>
<keyword evidence="2" id="KW-0812">Transmembrane</keyword>
<keyword evidence="4" id="KW-1185">Reference proteome</keyword>
<dbReference type="AlphaFoldDB" id="A0A139AGK5"/>
<protein>
    <submittedName>
        <fullName evidence="3">Uncharacterized protein</fullName>
    </submittedName>
</protein>
<evidence type="ECO:0000256" key="1">
    <source>
        <dbReference type="SAM" id="MobiDB-lite"/>
    </source>
</evidence>
<feature type="transmembrane region" description="Helical" evidence="2">
    <location>
        <begin position="73"/>
        <end position="91"/>
    </location>
</feature>
<evidence type="ECO:0000256" key="2">
    <source>
        <dbReference type="SAM" id="Phobius"/>
    </source>
</evidence>
<keyword evidence="2" id="KW-0472">Membrane</keyword>
<name>A0A139AGK5_GONPJ</name>
<proteinExistence type="predicted"/>
<feature type="transmembrane region" description="Helical" evidence="2">
    <location>
        <begin position="24"/>
        <end position="42"/>
    </location>
</feature>
<dbReference type="EMBL" id="KQ965759">
    <property type="protein sequence ID" value="KXS15878.1"/>
    <property type="molecule type" value="Genomic_DNA"/>
</dbReference>
<keyword evidence="2" id="KW-1133">Transmembrane helix</keyword>
<accession>A0A139AGK5</accession>
<sequence length="224" mass="24261">MVLLFYAIAFGSRLPILRHPLRKLIVIFFVCNLIGTTFYNIVYWIPPDGFCHVSMFLALGFVFGEYSSTFNEYATLLTPFLAVIVFGSLTIGGTGAMNRDGACWFHDMLGWRALTTYNQLLKGGGLINWTVFFVFDPTARRNSISTASYVGGGGGGASTSSGSGSGRYGGRPTADYDGKESGSYCAPSRAGSLQESHGTTSVPWGWYVARAIRPVLNLIARNSV</sequence>
<evidence type="ECO:0000313" key="4">
    <source>
        <dbReference type="Proteomes" id="UP000070544"/>
    </source>
</evidence>
<reference evidence="3 4" key="1">
    <citation type="journal article" date="2015" name="Genome Biol. Evol.">
        <title>Phylogenomic analyses indicate that early fungi evolved digesting cell walls of algal ancestors of land plants.</title>
        <authorList>
            <person name="Chang Y."/>
            <person name="Wang S."/>
            <person name="Sekimoto S."/>
            <person name="Aerts A.L."/>
            <person name="Choi C."/>
            <person name="Clum A."/>
            <person name="LaButti K.M."/>
            <person name="Lindquist E.A."/>
            <person name="Yee Ngan C."/>
            <person name="Ohm R.A."/>
            <person name="Salamov A.A."/>
            <person name="Grigoriev I.V."/>
            <person name="Spatafora J.W."/>
            <person name="Berbee M.L."/>
        </authorList>
    </citation>
    <scope>NUCLEOTIDE SEQUENCE [LARGE SCALE GENOMIC DNA]</scope>
    <source>
        <strain evidence="3 4">JEL478</strain>
    </source>
</reference>
<evidence type="ECO:0000313" key="3">
    <source>
        <dbReference type="EMBL" id="KXS15878.1"/>
    </source>
</evidence>
<dbReference type="Proteomes" id="UP000070544">
    <property type="component" value="Unassembled WGS sequence"/>
</dbReference>
<gene>
    <name evidence="3" type="ORF">M427DRAFT_56445</name>
</gene>